<dbReference type="InterPro" id="IPR018062">
    <property type="entry name" value="HTH_AraC-typ_CS"/>
</dbReference>
<evidence type="ECO:0000256" key="3">
    <source>
        <dbReference type="ARBA" id="ARBA00022553"/>
    </source>
</evidence>
<dbReference type="PROSITE" id="PS00041">
    <property type="entry name" value="HTH_ARAC_FAMILY_1"/>
    <property type="match status" value="1"/>
</dbReference>
<accession>A0ABT8KTA1</accession>
<dbReference type="InterPro" id="IPR011047">
    <property type="entry name" value="Quinoprotein_ADH-like_sf"/>
</dbReference>
<evidence type="ECO:0000313" key="12">
    <source>
        <dbReference type="EMBL" id="MDN5203408.1"/>
    </source>
</evidence>
<keyword evidence="12" id="KW-0547">Nucleotide-binding</keyword>
<dbReference type="InterPro" id="IPR015943">
    <property type="entry name" value="WD40/YVTN_repeat-like_dom_sf"/>
</dbReference>
<dbReference type="Pfam" id="PF12833">
    <property type="entry name" value="HTH_18"/>
    <property type="match status" value="1"/>
</dbReference>
<dbReference type="PANTHER" id="PTHR43547:SF2">
    <property type="entry name" value="HYBRID SIGNAL TRANSDUCTION HISTIDINE KINASE C"/>
    <property type="match status" value="1"/>
</dbReference>
<dbReference type="Gene3D" id="3.30.565.10">
    <property type="entry name" value="Histidine kinase-like ATPase, C-terminal domain"/>
    <property type="match status" value="1"/>
</dbReference>
<evidence type="ECO:0000256" key="2">
    <source>
        <dbReference type="ARBA" id="ARBA00012438"/>
    </source>
</evidence>
<dbReference type="InterPro" id="IPR013783">
    <property type="entry name" value="Ig-like_fold"/>
</dbReference>
<dbReference type="CDD" id="cd16922">
    <property type="entry name" value="HATPase_EvgS-ArcB-TorS-like"/>
    <property type="match status" value="1"/>
</dbReference>
<evidence type="ECO:0000259" key="11">
    <source>
        <dbReference type="PROSITE" id="PS50110"/>
    </source>
</evidence>
<dbReference type="SMART" id="SM00387">
    <property type="entry name" value="HATPase_c"/>
    <property type="match status" value="1"/>
</dbReference>
<evidence type="ECO:0000256" key="1">
    <source>
        <dbReference type="ARBA" id="ARBA00000085"/>
    </source>
</evidence>
<dbReference type="Pfam" id="PF02518">
    <property type="entry name" value="HATPase_c"/>
    <property type="match status" value="1"/>
</dbReference>
<evidence type="ECO:0000256" key="4">
    <source>
        <dbReference type="ARBA" id="ARBA00023015"/>
    </source>
</evidence>
<dbReference type="InterPro" id="IPR005467">
    <property type="entry name" value="His_kinase_dom"/>
</dbReference>
<dbReference type="InterPro" id="IPR018060">
    <property type="entry name" value="HTH_AraC"/>
</dbReference>
<keyword evidence="6" id="KW-0804">Transcription</keyword>
<dbReference type="PROSITE" id="PS50109">
    <property type="entry name" value="HIS_KIN"/>
    <property type="match status" value="1"/>
</dbReference>
<dbReference type="InterPro" id="IPR036097">
    <property type="entry name" value="HisK_dim/P_sf"/>
</dbReference>
<dbReference type="Proteomes" id="UP001172082">
    <property type="component" value="Unassembled WGS sequence"/>
</dbReference>
<proteinExistence type="predicted"/>
<organism evidence="12 13">
    <name type="scientific">Splendidivirga corallicola</name>
    <dbReference type="NCBI Taxonomy" id="3051826"/>
    <lineage>
        <taxon>Bacteria</taxon>
        <taxon>Pseudomonadati</taxon>
        <taxon>Bacteroidota</taxon>
        <taxon>Cytophagia</taxon>
        <taxon>Cytophagales</taxon>
        <taxon>Splendidivirgaceae</taxon>
        <taxon>Splendidivirga</taxon>
    </lineage>
</organism>
<feature type="modified residue" description="4-aspartylphosphate" evidence="7">
    <location>
        <position position="1150"/>
    </location>
</feature>
<feature type="domain" description="Response regulatory" evidence="11">
    <location>
        <begin position="1102"/>
        <end position="1217"/>
    </location>
</feature>
<dbReference type="Gene3D" id="3.40.50.2300">
    <property type="match status" value="1"/>
</dbReference>
<dbReference type="SUPFAM" id="SSF46689">
    <property type="entry name" value="Homeodomain-like"/>
    <property type="match status" value="1"/>
</dbReference>
<dbReference type="InterPro" id="IPR004358">
    <property type="entry name" value="Sig_transdc_His_kin-like_C"/>
</dbReference>
<dbReference type="RefSeq" id="WP_346753431.1">
    <property type="nucleotide sequence ID" value="NZ_JAUJEA010000007.1"/>
</dbReference>
<sequence>MLLRSLLILALLFIEISVLIGKSDSLIVKESGSPILRNYNPEEYGKSYQNFAIAQGAQGLLYFGNAEGILEYDGISWRFYPLSNRSPAFSLDVDEHGSVFVGGIAEFGYLEPDSTGAIKYSSLVDHLPENDRNFQSVWKTHATDKGIFSLTDHIFFRWKDGFHTYKPDSGNIFINSFKVKNQVYIQQSNVGLMAVHSDSLVLLPMGERFADDIVVFILPYQKDKLLIGTRKQGLLIYDRSSVQKLPFKLQDAMNRYGMYNAVLLPDHRLAIATQGGGVYIMDLRSGFVNVLDKSIGLQDDIVNHMLHSEDGGFWLALDGGISKIEEPSPLSVFSDINGLSGGITDIKRHRDTLFATTVFGVYYLNRAKDGSAAHFNSYSSIRTQYWSLVSYDNNLLAASNEGLFMLNKKEQRKLADYESTALLRSPFDPNLVFVGHEGLSIMQEVDGDWINHGNIVTDLEPVYDIIEPEKGILWLKTSVSSVTRIDIRSLALGVAQPIDKGKVKVEKYSKEAGLPEGVVNIFLINDEVLFEVGSGLYQFDNGSNRFKRAENFIIQGLEARSITPLSDETADGFIIFYEKSNNSKFDQVFLAHRTDGQTFEFVKKIDNRLADIEFKSIIDDTGILWALRKDKLFRYDLNFSTPQITFPTLIRKIMVNGDSVIFEGGRSSTAPSLKFKDRDLRFEFTAGFFKNEVSNRYQYRLDGFNKRWSNWTSETIKGYTNLQEGSYTFQVRSRNLYGDLGTVASFPFKILPPWYRSGWAYLLYILISLSLVFGLIRWRSAQLKRKNKALESLIAQRTEEVRAQSKQLERQALELKEMDKTKSRFFANISHEFRTPLTLILGPLQKDSNIEQYLLKQDEFLTMKRNGERLLRLVNQLLDLAQLEGGKISLKLIRSNVVEFVKDIAASFEPYAAQNDIHFILDVPEKIYYGYYDADKLEKIISNLLSNAFKFTDRHGEVCLKIEFPSSSRTDREDQPDSMIILVKDTGIGIPPEEIPRLFDRFYQVDASVTREYEGSGIGLALTKELVELHGGKITAESEFGYGATFSISIPLSLDQYKQYEIDEFQSTEAVVSTSGLEISGVNPKNIEEDGSIVSTPKATPIVLIVEDNLDVRKYIINQLSDQYDCQTAEDGEKGWSEALRLVPDLIITDLMMPGVDGVTLCQRLKTDERVSHVPVIMLTAKANIESRLEGLQTGADDYITKPFNTEELRIRVSNLIRQREELRQKYGREITLKPKDIIINDKDEAFLNRAIEVIETHISDHDFRAESFQKEMAMSRMQLHRKLKALTDQSTTGFVRLIRLKRAAQLLKQKEASVTEIAYKVGFSDLSHFTKSFKSQFGISPSAYTDTATEN</sequence>
<dbReference type="Gene3D" id="2.130.10.10">
    <property type="entry name" value="YVTN repeat-like/Quinoprotein amine dehydrogenase"/>
    <property type="match status" value="1"/>
</dbReference>
<comment type="catalytic activity">
    <reaction evidence="1">
        <text>ATP + protein L-histidine = ADP + protein N-phospho-L-histidine.</text>
        <dbReference type="EC" id="2.7.13.3"/>
    </reaction>
</comment>
<evidence type="ECO:0000313" key="13">
    <source>
        <dbReference type="Proteomes" id="UP001172082"/>
    </source>
</evidence>
<dbReference type="PRINTS" id="PR00344">
    <property type="entry name" value="BCTRLSENSOR"/>
</dbReference>
<evidence type="ECO:0000256" key="6">
    <source>
        <dbReference type="ARBA" id="ARBA00023163"/>
    </source>
</evidence>
<evidence type="ECO:0000259" key="10">
    <source>
        <dbReference type="PROSITE" id="PS50109"/>
    </source>
</evidence>
<dbReference type="InterPro" id="IPR001789">
    <property type="entry name" value="Sig_transdc_resp-reg_receiver"/>
</dbReference>
<dbReference type="Gene3D" id="1.10.287.130">
    <property type="match status" value="1"/>
</dbReference>
<feature type="domain" description="Histidine kinase" evidence="10">
    <location>
        <begin position="828"/>
        <end position="1054"/>
    </location>
</feature>
<protein>
    <recommendedName>
        <fullName evidence="2">histidine kinase</fullName>
        <ecNumber evidence="2">2.7.13.3</ecNumber>
    </recommendedName>
</protein>
<evidence type="ECO:0000256" key="5">
    <source>
        <dbReference type="ARBA" id="ARBA00023125"/>
    </source>
</evidence>
<dbReference type="Pfam" id="PF00512">
    <property type="entry name" value="HisKA"/>
    <property type="match status" value="1"/>
</dbReference>
<dbReference type="SUPFAM" id="SSF50998">
    <property type="entry name" value="Quinoprotein alcohol dehydrogenase-like"/>
    <property type="match status" value="1"/>
</dbReference>
<keyword evidence="5" id="KW-0238">DNA-binding</keyword>
<dbReference type="PROSITE" id="PS50110">
    <property type="entry name" value="RESPONSE_REGULATORY"/>
    <property type="match status" value="1"/>
</dbReference>
<keyword evidence="13" id="KW-1185">Reference proteome</keyword>
<feature type="domain" description="HTH araC/xylS-type" evidence="9">
    <location>
        <begin position="1249"/>
        <end position="1348"/>
    </location>
</feature>
<dbReference type="PANTHER" id="PTHR43547">
    <property type="entry name" value="TWO-COMPONENT HISTIDINE KINASE"/>
    <property type="match status" value="1"/>
</dbReference>
<dbReference type="InterPro" id="IPR011006">
    <property type="entry name" value="CheY-like_superfamily"/>
</dbReference>
<evidence type="ECO:0000256" key="8">
    <source>
        <dbReference type="SAM" id="Coils"/>
    </source>
</evidence>
<dbReference type="PROSITE" id="PS01124">
    <property type="entry name" value="HTH_ARAC_FAMILY_2"/>
    <property type="match status" value="1"/>
</dbReference>
<comment type="caution">
    <text evidence="12">The sequence shown here is derived from an EMBL/GenBank/DDBJ whole genome shotgun (WGS) entry which is preliminary data.</text>
</comment>
<dbReference type="EC" id="2.7.13.3" evidence="2"/>
<dbReference type="InterPro" id="IPR011123">
    <property type="entry name" value="Y_Y_Y"/>
</dbReference>
<dbReference type="InterPro" id="IPR003594">
    <property type="entry name" value="HATPase_dom"/>
</dbReference>
<evidence type="ECO:0000256" key="7">
    <source>
        <dbReference type="PROSITE-ProRule" id="PRU00169"/>
    </source>
</evidence>
<dbReference type="GO" id="GO:0005524">
    <property type="term" value="F:ATP binding"/>
    <property type="evidence" value="ECO:0007669"/>
    <property type="project" value="UniProtKB-KW"/>
</dbReference>
<dbReference type="SUPFAM" id="SSF47384">
    <property type="entry name" value="Homodimeric domain of signal transducing histidine kinase"/>
    <property type="match status" value="1"/>
</dbReference>
<dbReference type="InterPro" id="IPR036890">
    <property type="entry name" value="HATPase_C_sf"/>
</dbReference>
<dbReference type="CDD" id="cd17574">
    <property type="entry name" value="REC_OmpR"/>
    <property type="match status" value="1"/>
</dbReference>
<evidence type="ECO:0000259" key="9">
    <source>
        <dbReference type="PROSITE" id="PS01124"/>
    </source>
</evidence>
<dbReference type="InterPro" id="IPR009057">
    <property type="entry name" value="Homeodomain-like_sf"/>
</dbReference>
<dbReference type="Gene3D" id="2.60.40.10">
    <property type="entry name" value="Immunoglobulins"/>
    <property type="match status" value="1"/>
</dbReference>
<dbReference type="Gene3D" id="1.10.10.60">
    <property type="entry name" value="Homeodomain-like"/>
    <property type="match status" value="1"/>
</dbReference>
<dbReference type="Pfam" id="PF07495">
    <property type="entry name" value="Y_Y_Y"/>
    <property type="match status" value="1"/>
</dbReference>
<dbReference type="SMART" id="SM00388">
    <property type="entry name" value="HisKA"/>
    <property type="match status" value="1"/>
</dbReference>
<keyword evidence="8" id="KW-0175">Coiled coil</keyword>
<dbReference type="EMBL" id="JAUJEA010000007">
    <property type="protein sequence ID" value="MDN5203408.1"/>
    <property type="molecule type" value="Genomic_DNA"/>
</dbReference>
<dbReference type="CDD" id="cd00082">
    <property type="entry name" value="HisKA"/>
    <property type="match status" value="1"/>
</dbReference>
<dbReference type="SMART" id="SM00342">
    <property type="entry name" value="HTH_ARAC"/>
    <property type="match status" value="1"/>
</dbReference>
<dbReference type="Pfam" id="PF00072">
    <property type="entry name" value="Response_reg"/>
    <property type="match status" value="1"/>
</dbReference>
<keyword evidence="3 7" id="KW-0597">Phosphoprotein</keyword>
<reference evidence="12" key="1">
    <citation type="submission" date="2023-06" db="EMBL/GenBank/DDBJ databases">
        <title>Genomic of Parafulvivirga corallium.</title>
        <authorList>
            <person name="Wang G."/>
        </authorList>
    </citation>
    <scope>NUCLEOTIDE SEQUENCE</scope>
    <source>
        <strain evidence="12">BMA10</strain>
    </source>
</reference>
<dbReference type="SMART" id="SM00448">
    <property type="entry name" value="REC"/>
    <property type="match status" value="1"/>
</dbReference>
<gene>
    <name evidence="12" type="ORF">QQ008_18620</name>
</gene>
<dbReference type="SUPFAM" id="SSF55874">
    <property type="entry name" value="ATPase domain of HSP90 chaperone/DNA topoisomerase II/histidine kinase"/>
    <property type="match status" value="1"/>
</dbReference>
<dbReference type="SUPFAM" id="SSF52172">
    <property type="entry name" value="CheY-like"/>
    <property type="match status" value="1"/>
</dbReference>
<keyword evidence="4" id="KW-0805">Transcription regulation</keyword>
<dbReference type="InterPro" id="IPR003661">
    <property type="entry name" value="HisK_dim/P_dom"/>
</dbReference>
<keyword evidence="12" id="KW-0067">ATP-binding</keyword>
<name>A0ABT8KTA1_9BACT</name>
<feature type="coiled-coil region" evidence="8">
    <location>
        <begin position="780"/>
        <end position="818"/>
    </location>
</feature>